<dbReference type="InParanoid" id="H2YKW1"/>
<reference evidence="2" key="3">
    <citation type="submission" date="2025-09" db="UniProtKB">
        <authorList>
            <consortium name="Ensembl"/>
        </authorList>
    </citation>
    <scope>IDENTIFICATION</scope>
</reference>
<dbReference type="AlphaFoldDB" id="H2YKW1"/>
<evidence type="ECO:0000313" key="2">
    <source>
        <dbReference type="Ensembl" id="ENSCSAVP00000005963.1"/>
    </source>
</evidence>
<feature type="compositionally biased region" description="Basic and acidic residues" evidence="1">
    <location>
        <begin position="88"/>
        <end position="114"/>
    </location>
</feature>
<proteinExistence type="predicted"/>
<keyword evidence="3" id="KW-1185">Reference proteome</keyword>
<reference evidence="2" key="2">
    <citation type="submission" date="2025-08" db="UniProtKB">
        <authorList>
            <consortium name="Ensembl"/>
        </authorList>
    </citation>
    <scope>IDENTIFICATION</scope>
</reference>
<reference evidence="3" key="1">
    <citation type="submission" date="2003-08" db="EMBL/GenBank/DDBJ databases">
        <authorList>
            <person name="Birren B."/>
            <person name="Nusbaum C."/>
            <person name="Abebe A."/>
            <person name="Abouelleil A."/>
            <person name="Adekoya E."/>
            <person name="Ait-zahra M."/>
            <person name="Allen N."/>
            <person name="Allen T."/>
            <person name="An P."/>
            <person name="Anderson M."/>
            <person name="Anderson S."/>
            <person name="Arachchi H."/>
            <person name="Armbruster J."/>
            <person name="Bachantsang P."/>
            <person name="Baldwin J."/>
            <person name="Barry A."/>
            <person name="Bayul T."/>
            <person name="Blitshsteyn B."/>
            <person name="Bloom T."/>
            <person name="Blye J."/>
            <person name="Boguslavskiy L."/>
            <person name="Borowsky M."/>
            <person name="Boukhgalter B."/>
            <person name="Brunache A."/>
            <person name="Butler J."/>
            <person name="Calixte N."/>
            <person name="Calvo S."/>
            <person name="Camarata J."/>
            <person name="Campo K."/>
            <person name="Chang J."/>
            <person name="Cheshatsang Y."/>
            <person name="Citroen M."/>
            <person name="Collymore A."/>
            <person name="Considine T."/>
            <person name="Cook A."/>
            <person name="Cooke P."/>
            <person name="Corum B."/>
            <person name="Cuomo C."/>
            <person name="David R."/>
            <person name="Dawoe T."/>
            <person name="Degray S."/>
            <person name="Dodge S."/>
            <person name="Dooley K."/>
            <person name="Dorje P."/>
            <person name="Dorjee K."/>
            <person name="Dorris L."/>
            <person name="Duffey N."/>
            <person name="Dupes A."/>
            <person name="Elkins T."/>
            <person name="Engels R."/>
            <person name="Erickson J."/>
            <person name="Farina A."/>
            <person name="Faro S."/>
            <person name="Ferreira P."/>
            <person name="Fischer H."/>
            <person name="Fitzgerald M."/>
            <person name="Foley K."/>
            <person name="Gage D."/>
            <person name="Galagan J."/>
            <person name="Gearin G."/>
            <person name="Gnerre S."/>
            <person name="Gnirke A."/>
            <person name="Goyette A."/>
            <person name="Graham J."/>
            <person name="Grandbois E."/>
            <person name="Gyaltsen K."/>
            <person name="Hafez N."/>
            <person name="Hagopian D."/>
            <person name="Hagos B."/>
            <person name="Hall J."/>
            <person name="Hatcher B."/>
            <person name="Heller A."/>
            <person name="Higgins H."/>
            <person name="Honan T."/>
            <person name="Horn A."/>
            <person name="Houde N."/>
            <person name="Hughes L."/>
            <person name="Hulme W."/>
            <person name="Husby E."/>
            <person name="Iliev I."/>
            <person name="Jaffe D."/>
            <person name="Jones C."/>
            <person name="Kamal M."/>
            <person name="Kamat A."/>
            <person name="Kamvysselis M."/>
            <person name="Karlsson E."/>
            <person name="Kells C."/>
            <person name="Kieu A."/>
            <person name="Kisner P."/>
            <person name="Kodira C."/>
            <person name="Kulbokas E."/>
            <person name="Labutti K."/>
            <person name="Lama D."/>
            <person name="Landers T."/>
            <person name="Leger J."/>
            <person name="Levine S."/>
            <person name="Lewis D."/>
            <person name="Lewis T."/>
            <person name="Lindblad-toh K."/>
            <person name="Liu X."/>
            <person name="Lokyitsang T."/>
            <person name="Lokyitsang Y."/>
            <person name="Lucien O."/>
            <person name="Lui A."/>
            <person name="Ma L.J."/>
            <person name="Mabbitt R."/>
            <person name="Macdonald J."/>
            <person name="Maclean C."/>
            <person name="Major J."/>
            <person name="Manning J."/>
            <person name="Marabella R."/>
            <person name="Maru K."/>
            <person name="Matthews C."/>
            <person name="Mauceli E."/>
            <person name="Mccarthy M."/>
            <person name="Mcdonough S."/>
            <person name="Mcghee T."/>
            <person name="Meldrim J."/>
            <person name="Meneus L."/>
            <person name="Mesirov J."/>
            <person name="Mihalev A."/>
            <person name="Mihova T."/>
            <person name="Mikkelsen T."/>
            <person name="Mlenga V."/>
            <person name="Moru K."/>
            <person name="Mozes J."/>
            <person name="Mulrain L."/>
            <person name="Munson G."/>
            <person name="Naylor J."/>
            <person name="Newes C."/>
            <person name="Nguyen C."/>
            <person name="Nguyen N."/>
            <person name="Nguyen T."/>
            <person name="Nicol R."/>
            <person name="Nielsen C."/>
            <person name="Nizzari M."/>
            <person name="Norbu C."/>
            <person name="Norbu N."/>
            <person name="O'donnell P."/>
            <person name="Okoawo O."/>
            <person name="O'leary S."/>
            <person name="Omotosho B."/>
            <person name="O'neill K."/>
            <person name="Osman S."/>
            <person name="Parker S."/>
            <person name="Perrin D."/>
            <person name="Phunkhang P."/>
            <person name="Piqani B."/>
            <person name="Purcell S."/>
            <person name="Rachupka T."/>
            <person name="Ramasamy U."/>
            <person name="Rameau R."/>
            <person name="Ray V."/>
            <person name="Raymond C."/>
            <person name="Retta R."/>
            <person name="Richardson S."/>
            <person name="Rise C."/>
            <person name="Rodriguez J."/>
            <person name="Rogers J."/>
            <person name="Rogov P."/>
            <person name="Rutman M."/>
            <person name="Schupbach R."/>
            <person name="Seaman C."/>
            <person name="Settipalli S."/>
            <person name="Sharpe T."/>
            <person name="Sheridan J."/>
            <person name="Sherpa N."/>
            <person name="Shi J."/>
            <person name="Smirnov S."/>
            <person name="Smith C."/>
            <person name="Sougnez C."/>
            <person name="Spencer B."/>
            <person name="Stalker J."/>
            <person name="Stange-thomann N."/>
            <person name="Stavropoulos S."/>
            <person name="Stetson K."/>
            <person name="Stone C."/>
            <person name="Stone S."/>
            <person name="Stubbs M."/>
            <person name="Talamas J."/>
            <person name="Tchuinga P."/>
            <person name="Tenzing P."/>
            <person name="Tesfaye S."/>
            <person name="Theodore J."/>
            <person name="Thoulutsang Y."/>
            <person name="Topham K."/>
            <person name="Towey S."/>
            <person name="Tsamla T."/>
            <person name="Tsomo N."/>
            <person name="Vallee D."/>
            <person name="Vassiliev H."/>
            <person name="Venkataraman V."/>
            <person name="Vinson J."/>
            <person name="Vo A."/>
            <person name="Wade C."/>
            <person name="Wang S."/>
            <person name="Wangchuk T."/>
            <person name="Wangdi T."/>
            <person name="Whittaker C."/>
            <person name="Wilkinson J."/>
            <person name="Wu Y."/>
            <person name="Wyman D."/>
            <person name="Yadav S."/>
            <person name="Yang S."/>
            <person name="Yang X."/>
            <person name="Yeager S."/>
            <person name="Yee E."/>
            <person name="Young G."/>
            <person name="Zainoun J."/>
            <person name="Zembeck L."/>
            <person name="Zimmer A."/>
            <person name="Zody M."/>
            <person name="Lander E."/>
        </authorList>
    </citation>
    <scope>NUCLEOTIDE SEQUENCE [LARGE SCALE GENOMIC DNA]</scope>
</reference>
<dbReference type="Proteomes" id="UP000007875">
    <property type="component" value="Unassembled WGS sequence"/>
</dbReference>
<accession>H2YKW1</accession>
<protein>
    <submittedName>
        <fullName evidence="2">Uncharacterized protein</fullName>
    </submittedName>
</protein>
<dbReference type="HOGENOM" id="CLU_1980840_0_0_1"/>
<organism evidence="2 3">
    <name type="scientific">Ciona savignyi</name>
    <name type="common">Pacific transparent sea squirt</name>
    <dbReference type="NCBI Taxonomy" id="51511"/>
    <lineage>
        <taxon>Eukaryota</taxon>
        <taxon>Metazoa</taxon>
        <taxon>Chordata</taxon>
        <taxon>Tunicata</taxon>
        <taxon>Ascidiacea</taxon>
        <taxon>Phlebobranchia</taxon>
        <taxon>Cionidae</taxon>
        <taxon>Ciona</taxon>
    </lineage>
</organism>
<dbReference type="Ensembl" id="ENSCSAVT00000006038.1">
    <property type="protein sequence ID" value="ENSCSAVP00000005963.1"/>
    <property type="gene ID" value="ENSCSAVG00000003554.1"/>
</dbReference>
<feature type="region of interest" description="Disordered" evidence="1">
    <location>
        <begin position="82"/>
        <end position="126"/>
    </location>
</feature>
<evidence type="ECO:0000256" key="1">
    <source>
        <dbReference type="SAM" id="MobiDB-lite"/>
    </source>
</evidence>
<feature type="compositionally biased region" description="Polar residues" evidence="1">
    <location>
        <begin position="115"/>
        <end position="126"/>
    </location>
</feature>
<sequence>MNLVAEYDSDSTDEEEVKPKEKVVLPPADDALQSTTNTSVFTTSFDRKEEEQREVLERHVTMVENKDNITQVNGRKGLLDVQTRALQSRKEMSDVPRQRTPRETTKNPKSRDEPTNQSTSIILMTS</sequence>
<feature type="region of interest" description="Disordered" evidence="1">
    <location>
        <begin position="1"/>
        <end position="39"/>
    </location>
</feature>
<evidence type="ECO:0000313" key="3">
    <source>
        <dbReference type="Proteomes" id="UP000007875"/>
    </source>
</evidence>
<feature type="compositionally biased region" description="Acidic residues" evidence="1">
    <location>
        <begin position="7"/>
        <end position="16"/>
    </location>
</feature>
<name>H2YKW1_CIOSA</name>